<dbReference type="SUPFAM" id="SSF55874">
    <property type="entry name" value="ATPase domain of HSP90 chaperone/DNA topoisomerase II/histidine kinase"/>
    <property type="match status" value="1"/>
</dbReference>
<dbReference type="AlphaFoldDB" id="A0A0V8QD08"/>
<dbReference type="RefSeq" id="WP_058353270.1">
    <property type="nucleotide sequence ID" value="NZ_CABMMD010000170.1"/>
</dbReference>
<organism evidence="3 4">
    <name type="scientific">Acetivibrio ethanolgignens</name>
    <dbReference type="NCBI Taxonomy" id="290052"/>
    <lineage>
        <taxon>Bacteria</taxon>
        <taxon>Bacillati</taxon>
        <taxon>Bacillota</taxon>
        <taxon>Clostridia</taxon>
        <taxon>Eubacteriales</taxon>
        <taxon>Oscillospiraceae</taxon>
        <taxon>Acetivibrio</taxon>
    </lineage>
</organism>
<accession>A0A0V8QD08</accession>
<name>A0A0V8QD08_9FIRM</name>
<feature type="transmembrane region" description="Helical" evidence="1">
    <location>
        <begin position="335"/>
        <end position="353"/>
    </location>
</feature>
<dbReference type="Gene3D" id="3.30.565.10">
    <property type="entry name" value="Histidine kinase-like ATPase, C-terminal domain"/>
    <property type="match status" value="1"/>
</dbReference>
<dbReference type="Proteomes" id="UP000054874">
    <property type="component" value="Unassembled WGS sequence"/>
</dbReference>
<feature type="domain" description="Sensor histidine kinase NatK-like C-terminal" evidence="2">
    <location>
        <begin position="503"/>
        <end position="601"/>
    </location>
</feature>
<reference evidence="3 4" key="1">
    <citation type="submission" date="2015-11" db="EMBL/GenBank/DDBJ databases">
        <title>Butyribacter intestini gen. nov., sp. nov., a butyric acid-producing bacterium of the family Lachnospiraceae isolated from the human faeces.</title>
        <authorList>
            <person name="Zou Y."/>
            <person name="Xue W."/>
            <person name="Luo G."/>
            <person name="Lv M."/>
        </authorList>
    </citation>
    <scope>NUCLEOTIDE SEQUENCE [LARGE SCALE GENOMIC DNA]</scope>
    <source>
        <strain evidence="3 4">ACET-33324</strain>
    </source>
</reference>
<evidence type="ECO:0000256" key="1">
    <source>
        <dbReference type="SAM" id="Phobius"/>
    </source>
</evidence>
<feature type="transmembrane region" description="Helical" evidence="1">
    <location>
        <begin position="274"/>
        <end position="291"/>
    </location>
</feature>
<feature type="transmembrane region" description="Helical" evidence="1">
    <location>
        <begin position="7"/>
        <end position="30"/>
    </location>
</feature>
<sequence length="605" mass="70757">MQKNRTKIIVIIFCVLSIIFFLLQTGNYFLPVYQWKMDFSTDFSEQWWMETKAEEARYVDLPEDIKSVKPGQWIILKKKLTHEEREEYDNPCLMVGSSQQEFYVKLGDEILYHSDGMAKINFGRTSGCAWFLVPIPKDFAEEEIIIAYRSTYKSMAGRLPAVYLGDKNELQYEQFVISLWDIVVGAVLIFFALTIFGVSWILHREVKQLAKSGIYLGLLLLTLGAFILIESQAIAFFVFNYALNYYIEFVSMLAFMIFIYRFIYYFYYPKCKELIWRLGDFHLFLLIIALLGQLTGLTDFFNFQWIALGGFEATILIATFFLLKEIRTNKKIRELFLWLILLSLLVLFSIVLSRMKLEMAMWDVLLALVTVFELYFLAQFCWSLPRIFRVQTENQVLKEEIQHQMAYYEKMGENKKATRKYMHDMKYQWFTLEQLLEKGQIEEAKEHVRLVREEAERGRKLLDTGNYLLDAIVSEKLGKVEQLGAKIEWCIAVKKDLQITSSDCSALFGNLFDNALEALRKVEPEQRSLELKIMSKQNLLLIKMKNTYAGELRKEGDHYLTTKSEADWHGIGLESVTAIVKSYNGELELSCDDTYFYVGIILYGV</sequence>
<gene>
    <name evidence="3" type="ORF">ASU35_12705</name>
</gene>
<keyword evidence="1" id="KW-0472">Membrane</keyword>
<feature type="transmembrane region" description="Helical" evidence="1">
    <location>
        <begin position="214"/>
        <end position="239"/>
    </location>
</feature>
<keyword evidence="4" id="KW-1185">Reference proteome</keyword>
<dbReference type="PANTHER" id="PTHR40448:SF1">
    <property type="entry name" value="TWO-COMPONENT SENSOR HISTIDINE KINASE"/>
    <property type="match status" value="1"/>
</dbReference>
<dbReference type="CDD" id="cd16935">
    <property type="entry name" value="HATPase_AgrC-ComD-like"/>
    <property type="match status" value="1"/>
</dbReference>
<comment type="caution">
    <text evidence="3">The sequence shown here is derived from an EMBL/GenBank/DDBJ whole genome shotgun (WGS) entry which is preliminary data.</text>
</comment>
<protein>
    <recommendedName>
        <fullName evidence="2">Sensor histidine kinase NatK-like C-terminal domain-containing protein</fullName>
    </recommendedName>
</protein>
<dbReference type="PANTHER" id="PTHR40448">
    <property type="entry name" value="TWO-COMPONENT SENSOR HISTIDINE KINASE"/>
    <property type="match status" value="1"/>
</dbReference>
<dbReference type="InterPro" id="IPR032834">
    <property type="entry name" value="NatK-like_C"/>
</dbReference>
<evidence type="ECO:0000313" key="4">
    <source>
        <dbReference type="Proteomes" id="UP000054874"/>
    </source>
</evidence>
<dbReference type="InterPro" id="IPR036890">
    <property type="entry name" value="HATPase_C_sf"/>
</dbReference>
<dbReference type="STRING" id="290052.ASU35_12705"/>
<evidence type="ECO:0000313" key="3">
    <source>
        <dbReference type="EMBL" id="KSV58477.1"/>
    </source>
</evidence>
<evidence type="ECO:0000259" key="2">
    <source>
        <dbReference type="Pfam" id="PF14501"/>
    </source>
</evidence>
<dbReference type="GO" id="GO:0042802">
    <property type="term" value="F:identical protein binding"/>
    <property type="evidence" value="ECO:0007669"/>
    <property type="project" value="TreeGrafter"/>
</dbReference>
<dbReference type="Pfam" id="PF14501">
    <property type="entry name" value="HATPase_c_5"/>
    <property type="match status" value="1"/>
</dbReference>
<feature type="transmembrane region" description="Helical" evidence="1">
    <location>
        <begin position="303"/>
        <end position="323"/>
    </location>
</feature>
<proteinExistence type="predicted"/>
<feature type="transmembrane region" description="Helical" evidence="1">
    <location>
        <begin position="177"/>
        <end position="202"/>
    </location>
</feature>
<keyword evidence="1" id="KW-0812">Transmembrane</keyword>
<dbReference type="EMBL" id="LNAM01000170">
    <property type="protein sequence ID" value="KSV58477.1"/>
    <property type="molecule type" value="Genomic_DNA"/>
</dbReference>
<keyword evidence="1" id="KW-1133">Transmembrane helix</keyword>
<feature type="transmembrane region" description="Helical" evidence="1">
    <location>
        <begin position="245"/>
        <end position="267"/>
    </location>
</feature>
<feature type="transmembrane region" description="Helical" evidence="1">
    <location>
        <begin position="359"/>
        <end position="378"/>
    </location>
</feature>